<feature type="domain" description="HTH cro/C1-type" evidence="1">
    <location>
        <begin position="19"/>
        <end position="79"/>
    </location>
</feature>
<dbReference type="PROSITE" id="PS50943">
    <property type="entry name" value="HTH_CROC1"/>
    <property type="match status" value="1"/>
</dbReference>
<gene>
    <name evidence="2" type="ORF">SAMN05216188_13078</name>
</gene>
<dbReference type="Gene3D" id="1.10.260.40">
    <property type="entry name" value="lambda repressor-like DNA-binding domains"/>
    <property type="match status" value="1"/>
</dbReference>
<accession>A0A1H9W4P7</accession>
<dbReference type="AlphaFoldDB" id="A0A1H9W4P7"/>
<dbReference type="Pfam" id="PF13560">
    <property type="entry name" value="HTH_31"/>
    <property type="match status" value="1"/>
</dbReference>
<organism evidence="2 3">
    <name type="scientific">Lentzea xinjiangensis</name>
    <dbReference type="NCBI Taxonomy" id="402600"/>
    <lineage>
        <taxon>Bacteria</taxon>
        <taxon>Bacillati</taxon>
        <taxon>Actinomycetota</taxon>
        <taxon>Actinomycetes</taxon>
        <taxon>Pseudonocardiales</taxon>
        <taxon>Pseudonocardiaceae</taxon>
        <taxon>Lentzea</taxon>
    </lineage>
</organism>
<name>A0A1H9W4P7_9PSEU</name>
<dbReference type="SUPFAM" id="SSF47413">
    <property type="entry name" value="lambda repressor-like DNA-binding domains"/>
    <property type="match status" value="1"/>
</dbReference>
<dbReference type="STRING" id="402600.SAMN05216188_13078"/>
<evidence type="ECO:0000313" key="3">
    <source>
        <dbReference type="Proteomes" id="UP000199352"/>
    </source>
</evidence>
<dbReference type="RefSeq" id="WP_089961061.1">
    <property type="nucleotide sequence ID" value="NZ_FOFR01000030.1"/>
</dbReference>
<dbReference type="CDD" id="cd00093">
    <property type="entry name" value="HTH_XRE"/>
    <property type="match status" value="1"/>
</dbReference>
<evidence type="ECO:0000259" key="1">
    <source>
        <dbReference type="PROSITE" id="PS50943"/>
    </source>
</evidence>
<dbReference type="InterPro" id="IPR001387">
    <property type="entry name" value="Cro/C1-type_HTH"/>
</dbReference>
<protein>
    <submittedName>
        <fullName evidence="2">Helix-turn-helix domain-containing protein</fullName>
    </submittedName>
</protein>
<dbReference type="EMBL" id="FOFR01000030">
    <property type="protein sequence ID" value="SES28845.1"/>
    <property type="molecule type" value="Genomic_DNA"/>
</dbReference>
<dbReference type="InterPro" id="IPR010982">
    <property type="entry name" value="Lambda_DNA-bd_dom_sf"/>
</dbReference>
<evidence type="ECO:0000313" key="2">
    <source>
        <dbReference type="EMBL" id="SES28845.1"/>
    </source>
</evidence>
<dbReference type="Proteomes" id="UP000199352">
    <property type="component" value="Unassembled WGS sequence"/>
</dbReference>
<proteinExistence type="predicted"/>
<dbReference type="GO" id="GO:0003677">
    <property type="term" value="F:DNA binding"/>
    <property type="evidence" value="ECO:0007669"/>
    <property type="project" value="InterPro"/>
</dbReference>
<reference evidence="3" key="1">
    <citation type="submission" date="2016-10" db="EMBL/GenBank/DDBJ databases">
        <authorList>
            <person name="Varghese N."/>
            <person name="Submissions S."/>
        </authorList>
    </citation>
    <scope>NUCLEOTIDE SEQUENCE [LARGE SCALE GENOMIC DNA]</scope>
    <source>
        <strain evidence="3">CGMCC 4.3525</strain>
    </source>
</reference>
<keyword evidence="3" id="KW-1185">Reference proteome</keyword>
<dbReference type="SMART" id="SM00530">
    <property type="entry name" value="HTH_XRE"/>
    <property type="match status" value="1"/>
</dbReference>
<dbReference type="OrthoDB" id="3369786at2"/>
<sequence>MSDVPPEGPDIDRNVAVNLRQFREQRGVSQDELAQRMSERGFGFTQATIWKIERGQRPVKISEAVALGKALGLSSWTHLTEEPALTRRLSDLQDANRRANEAYTETKAAAARFFEAQVNVVVAVREAQDAGLDTERWNGWVNIPAERAVIEARVEWNREDDILERREKEVEAVLAALRQHGYPLIQPEDVEFGGGRP</sequence>